<protein>
    <recommendedName>
        <fullName evidence="1">AAA-ATPase-like domain-containing protein</fullName>
    </recommendedName>
</protein>
<name>A0A9P5N2K4_9AGAM</name>
<dbReference type="EMBL" id="WHVB01000003">
    <property type="protein sequence ID" value="KAF8484767.1"/>
    <property type="molecule type" value="Genomic_DNA"/>
</dbReference>
<organism evidence="2 3">
    <name type="scientific">Russula ochroleuca</name>
    <dbReference type="NCBI Taxonomy" id="152965"/>
    <lineage>
        <taxon>Eukaryota</taxon>
        <taxon>Fungi</taxon>
        <taxon>Dikarya</taxon>
        <taxon>Basidiomycota</taxon>
        <taxon>Agaricomycotina</taxon>
        <taxon>Agaricomycetes</taxon>
        <taxon>Russulales</taxon>
        <taxon>Russulaceae</taxon>
        <taxon>Russula</taxon>
    </lineage>
</organism>
<dbReference type="Pfam" id="PF08011">
    <property type="entry name" value="PDDEXK_9"/>
    <property type="match status" value="1"/>
</dbReference>
<dbReference type="InterPro" id="IPR012547">
    <property type="entry name" value="PDDEXK_9"/>
</dbReference>
<accession>A0A9P5N2K4</accession>
<reference evidence="2" key="2">
    <citation type="journal article" date="2020" name="Nat. Commun.">
        <title>Large-scale genome sequencing of mycorrhizal fungi provides insights into the early evolution of symbiotic traits.</title>
        <authorList>
            <person name="Miyauchi S."/>
            <person name="Kiss E."/>
            <person name="Kuo A."/>
            <person name="Drula E."/>
            <person name="Kohler A."/>
            <person name="Sanchez-Garcia M."/>
            <person name="Morin E."/>
            <person name="Andreopoulos B."/>
            <person name="Barry K.W."/>
            <person name="Bonito G."/>
            <person name="Buee M."/>
            <person name="Carver A."/>
            <person name="Chen C."/>
            <person name="Cichocki N."/>
            <person name="Clum A."/>
            <person name="Culley D."/>
            <person name="Crous P.W."/>
            <person name="Fauchery L."/>
            <person name="Girlanda M."/>
            <person name="Hayes R.D."/>
            <person name="Keri Z."/>
            <person name="LaButti K."/>
            <person name="Lipzen A."/>
            <person name="Lombard V."/>
            <person name="Magnuson J."/>
            <person name="Maillard F."/>
            <person name="Murat C."/>
            <person name="Nolan M."/>
            <person name="Ohm R.A."/>
            <person name="Pangilinan J."/>
            <person name="Pereira M.F."/>
            <person name="Perotto S."/>
            <person name="Peter M."/>
            <person name="Pfister S."/>
            <person name="Riley R."/>
            <person name="Sitrit Y."/>
            <person name="Stielow J.B."/>
            <person name="Szollosi G."/>
            <person name="Zifcakova L."/>
            <person name="Stursova M."/>
            <person name="Spatafora J.W."/>
            <person name="Tedersoo L."/>
            <person name="Vaario L.M."/>
            <person name="Yamada A."/>
            <person name="Yan M."/>
            <person name="Wang P."/>
            <person name="Xu J."/>
            <person name="Bruns T."/>
            <person name="Baldrian P."/>
            <person name="Vilgalys R."/>
            <person name="Dunand C."/>
            <person name="Henrissat B."/>
            <person name="Grigoriev I.V."/>
            <person name="Hibbett D."/>
            <person name="Nagy L.G."/>
            <person name="Martin F.M."/>
        </authorList>
    </citation>
    <scope>NUCLEOTIDE SEQUENCE</scope>
    <source>
        <strain evidence="2">Prilba</strain>
    </source>
</reference>
<dbReference type="Proteomes" id="UP000759537">
    <property type="component" value="Unassembled WGS sequence"/>
</dbReference>
<dbReference type="SUPFAM" id="SSF52540">
    <property type="entry name" value="P-loop containing nucleoside triphosphate hydrolases"/>
    <property type="match status" value="1"/>
</dbReference>
<dbReference type="AlphaFoldDB" id="A0A9P5N2K4"/>
<evidence type="ECO:0000313" key="3">
    <source>
        <dbReference type="Proteomes" id="UP000759537"/>
    </source>
</evidence>
<dbReference type="OrthoDB" id="2143434at2759"/>
<dbReference type="InterPro" id="IPR027417">
    <property type="entry name" value="P-loop_NTPase"/>
</dbReference>
<dbReference type="PANTHER" id="PTHR34825:SF1">
    <property type="entry name" value="AAA-ATPASE-LIKE DOMAIN-CONTAINING PROTEIN"/>
    <property type="match status" value="1"/>
</dbReference>
<dbReference type="PANTHER" id="PTHR34825">
    <property type="entry name" value="CONSERVED PROTEIN, WITH A WEAK D-GALACTARATE DEHYDRATASE/ALTRONATE HYDROLASE DOMAIN"/>
    <property type="match status" value="1"/>
</dbReference>
<dbReference type="InterPro" id="IPR018631">
    <property type="entry name" value="AAA-ATPase-like_dom"/>
</dbReference>
<feature type="domain" description="AAA-ATPase-like" evidence="1">
    <location>
        <begin position="25"/>
        <end position="246"/>
    </location>
</feature>
<proteinExistence type="predicted"/>
<evidence type="ECO:0000313" key="2">
    <source>
        <dbReference type="EMBL" id="KAF8484767.1"/>
    </source>
</evidence>
<reference evidence="2" key="1">
    <citation type="submission" date="2019-10" db="EMBL/GenBank/DDBJ databases">
        <authorList>
            <consortium name="DOE Joint Genome Institute"/>
            <person name="Kuo A."/>
            <person name="Miyauchi S."/>
            <person name="Kiss E."/>
            <person name="Drula E."/>
            <person name="Kohler A."/>
            <person name="Sanchez-Garcia M."/>
            <person name="Andreopoulos B."/>
            <person name="Barry K.W."/>
            <person name="Bonito G."/>
            <person name="Buee M."/>
            <person name="Carver A."/>
            <person name="Chen C."/>
            <person name="Cichocki N."/>
            <person name="Clum A."/>
            <person name="Culley D."/>
            <person name="Crous P.W."/>
            <person name="Fauchery L."/>
            <person name="Girlanda M."/>
            <person name="Hayes R."/>
            <person name="Keri Z."/>
            <person name="LaButti K."/>
            <person name="Lipzen A."/>
            <person name="Lombard V."/>
            <person name="Magnuson J."/>
            <person name="Maillard F."/>
            <person name="Morin E."/>
            <person name="Murat C."/>
            <person name="Nolan M."/>
            <person name="Ohm R."/>
            <person name="Pangilinan J."/>
            <person name="Pereira M."/>
            <person name="Perotto S."/>
            <person name="Peter M."/>
            <person name="Riley R."/>
            <person name="Sitrit Y."/>
            <person name="Stielow B."/>
            <person name="Szollosi G."/>
            <person name="Zifcakova L."/>
            <person name="Stursova M."/>
            <person name="Spatafora J.W."/>
            <person name="Tedersoo L."/>
            <person name="Vaario L.-M."/>
            <person name="Yamada A."/>
            <person name="Yan M."/>
            <person name="Wang P."/>
            <person name="Xu J."/>
            <person name="Bruns T."/>
            <person name="Baldrian P."/>
            <person name="Vilgalys R."/>
            <person name="Henrissat B."/>
            <person name="Grigoriev I.V."/>
            <person name="Hibbett D."/>
            <person name="Nagy L.G."/>
            <person name="Martin F.M."/>
        </authorList>
    </citation>
    <scope>NUCLEOTIDE SEQUENCE</scope>
    <source>
        <strain evidence="2">Prilba</strain>
    </source>
</reference>
<dbReference type="Pfam" id="PF09820">
    <property type="entry name" value="AAA-ATPase_like"/>
    <property type="match status" value="1"/>
</dbReference>
<keyword evidence="3" id="KW-1185">Reference proteome</keyword>
<comment type="caution">
    <text evidence="2">The sequence shown here is derived from an EMBL/GenBank/DDBJ whole genome shotgun (WGS) entry which is preliminary data.</text>
</comment>
<gene>
    <name evidence="2" type="ORF">DFH94DRAFT_850737</name>
</gene>
<evidence type="ECO:0000259" key="1">
    <source>
        <dbReference type="Pfam" id="PF09820"/>
    </source>
</evidence>
<sequence>MSQRRVVSGGDARVVVQEAICSGPSTFVQFENEKATFVDKTLAIEAFLRDFGSHHLILRPRRCGKSYTLSMIREFLKRPLKRGPSIRDITTSQFAGTAITDYSDLVSEHFQQHPVLYIDLKSVVGPIFKEMLTRFDEMVLGILTRLSTPYSDLTADEFCKTLRAPGALQERREMALMIISRELRRVYGRPAVVLIDEYDSPMHCAIENDFSSPVNSFLSVVFGSLLKSNDAVCGSMMVGMCRIAKPSWLSSPLNHLKIFPMHAEDDRYAKLFLFTEKEVEILCKSHDRLSIELLQPRYSGYAATCESGPVNLYNPFSVVSALEANSISNFWVETGRYAPLSRNLWRAGVGFRDNLNILLTQKSVTLVMDEHVDCLSYDAISDSGLWGLLYYTGYLTIESVVNRPMSEYTFRIPNGEVTSEWHGWVKKYLVASRVTTLSDVFDTLVKGDAKGFQRQFTAFLQEYLALYLTPQHKEKVYQALCYMLIYALFGKEYDVRMEQDAGHGRSDITAHPFSPHRPLAFIFEIKAVPTHLKRDGKRSLKPIERMEKDLENAKTKGQAQIADRRYRERVPLHAKKVHEFVFVFGGKFCVAAVRTLKRNSTEDWEQIAADSTGTVVSECLVDETAMGEEDECMVDGDEGVGDEDEEA</sequence>